<dbReference type="OrthoDB" id="47007at2759"/>
<dbReference type="PANTHER" id="PTHR44269">
    <property type="entry name" value="DEHYDROGENASE/REDUCTASE SDR FAMILY MEMBER 7-RELATED"/>
    <property type="match status" value="1"/>
</dbReference>
<organism evidence="4 5">
    <name type="scientific">Rhynchophorus ferrugineus</name>
    <name type="common">Red palm weevil</name>
    <name type="synonym">Curculio ferrugineus</name>
    <dbReference type="NCBI Taxonomy" id="354439"/>
    <lineage>
        <taxon>Eukaryota</taxon>
        <taxon>Metazoa</taxon>
        <taxon>Ecdysozoa</taxon>
        <taxon>Arthropoda</taxon>
        <taxon>Hexapoda</taxon>
        <taxon>Insecta</taxon>
        <taxon>Pterygota</taxon>
        <taxon>Neoptera</taxon>
        <taxon>Endopterygota</taxon>
        <taxon>Coleoptera</taxon>
        <taxon>Polyphaga</taxon>
        <taxon>Cucujiformia</taxon>
        <taxon>Curculionidae</taxon>
        <taxon>Dryophthorinae</taxon>
        <taxon>Rhynchophorus</taxon>
    </lineage>
</organism>
<keyword evidence="3" id="KW-1133">Transmembrane helix</keyword>
<evidence type="ECO:0000313" key="5">
    <source>
        <dbReference type="Proteomes" id="UP000625711"/>
    </source>
</evidence>
<reference evidence="4" key="1">
    <citation type="submission" date="2020-08" db="EMBL/GenBank/DDBJ databases">
        <title>Genome sequencing and assembly of the red palm weevil Rhynchophorus ferrugineus.</title>
        <authorList>
            <person name="Dias G.B."/>
            <person name="Bergman C.M."/>
            <person name="Manee M."/>
        </authorList>
    </citation>
    <scope>NUCLEOTIDE SEQUENCE</scope>
    <source>
        <strain evidence="4">AA-2017</strain>
        <tissue evidence="4">Whole larva</tissue>
    </source>
</reference>
<evidence type="ECO:0000256" key="1">
    <source>
        <dbReference type="ARBA" id="ARBA00023002"/>
    </source>
</evidence>
<accession>A0A834INB8</accession>
<proteinExistence type="inferred from homology"/>
<evidence type="ECO:0008006" key="6">
    <source>
        <dbReference type="Google" id="ProtNLM"/>
    </source>
</evidence>
<keyword evidence="3" id="KW-0472">Membrane</keyword>
<evidence type="ECO:0000313" key="4">
    <source>
        <dbReference type="EMBL" id="KAF7282994.1"/>
    </source>
</evidence>
<gene>
    <name evidence="4" type="ORF">GWI33_001627</name>
</gene>
<keyword evidence="5" id="KW-1185">Reference proteome</keyword>
<dbReference type="SUPFAM" id="SSF51735">
    <property type="entry name" value="NAD(P)-binding Rossmann-fold domains"/>
    <property type="match status" value="1"/>
</dbReference>
<dbReference type="InterPro" id="IPR036291">
    <property type="entry name" value="NAD(P)-bd_dom_sf"/>
</dbReference>
<sequence>MGLLQIFGKSPKRLKGKVVFITGASSGIGEHTAYALAKHGVKLILTARRNNELQRVKQECIAISRGQLEDNDVLVIPMDLLDISSHKMHFQHAVRHFGTVDILVNNAGRSQRALWDTTELTVDKQLFDLNVFSVVNLTRVALEHFNQKGEGHVVVVSSIAGVVGAPFSGTYTGSKHAIQGYFNSLRLEKMGQNIDVTLLCPGPTFTSFLSEAFTDKDGEKFNVPVQPTDHRMTAKRCGELNAIAIVNKVNEAWMGLIPMMPVTYLAVYFPLIFSLAGKIAGPQLFSKLRDSKKSELSENKKSK</sequence>
<dbReference type="InterPro" id="IPR053011">
    <property type="entry name" value="SDR_family_member_7"/>
</dbReference>
<dbReference type="PRINTS" id="PR00080">
    <property type="entry name" value="SDRFAMILY"/>
</dbReference>
<evidence type="ECO:0000256" key="2">
    <source>
        <dbReference type="RuleBase" id="RU000363"/>
    </source>
</evidence>
<protein>
    <recommendedName>
        <fullName evidence="6">Dehydrogenase/reductase SDR family member 7</fullName>
    </recommendedName>
</protein>
<dbReference type="Pfam" id="PF00106">
    <property type="entry name" value="adh_short"/>
    <property type="match status" value="1"/>
</dbReference>
<dbReference type="InterPro" id="IPR020904">
    <property type="entry name" value="Sc_DH/Rdtase_CS"/>
</dbReference>
<comment type="similarity">
    <text evidence="2">Belongs to the short-chain dehydrogenases/reductases (SDR) family.</text>
</comment>
<keyword evidence="3" id="KW-0812">Transmembrane</keyword>
<keyword evidence="1" id="KW-0560">Oxidoreductase</keyword>
<dbReference type="Gene3D" id="3.40.50.720">
    <property type="entry name" value="NAD(P)-binding Rossmann-like Domain"/>
    <property type="match status" value="1"/>
</dbReference>
<name>A0A834INB8_RHYFE</name>
<comment type="caution">
    <text evidence="4">The sequence shown here is derived from an EMBL/GenBank/DDBJ whole genome shotgun (WGS) entry which is preliminary data.</text>
</comment>
<dbReference type="PRINTS" id="PR00081">
    <property type="entry name" value="GDHRDH"/>
</dbReference>
<dbReference type="InterPro" id="IPR002347">
    <property type="entry name" value="SDR_fam"/>
</dbReference>
<dbReference type="PANTHER" id="PTHR44269:SF1">
    <property type="entry name" value="DEHYDROGENASE_REDUCTASE SDR FAMILY MEMBER 7"/>
    <property type="match status" value="1"/>
</dbReference>
<feature type="transmembrane region" description="Helical" evidence="3">
    <location>
        <begin position="253"/>
        <end position="277"/>
    </location>
</feature>
<dbReference type="PROSITE" id="PS00061">
    <property type="entry name" value="ADH_SHORT"/>
    <property type="match status" value="1"/>
</dbReference>
<dbReference type="AlphaFoldDB" id="A0A834INB8"/>
<dbReference type="EMBL" id="JAACXV010000147">
    <property type="protein sequence ID" value="KAF7282994.1"/>
    <property type="molecule type" value="Genomic_DNA"/>
</dbReference>
<evidence type="ECO:0000256" key="3">
    <source>
        <dbReference type="SAM" id="Phobius"/>
    </source>
</evidence>
<dbReference type="Proteomes" id="UP000625711">
    <property type="component" value="Unassembled WGS sequence"/>
</dbReference>
<dbReference type="GO" id="GO:0016491">
    <property type="term" value="F:oxidoreductase activity"/>
    <property type="evidence" value="ECO:0007669"/>
    <property type="project" value="UniProtKB-KW"/>
</dbReference>